<dbReference type="AlphaFoldDB" id="A0A918NHE8"/>
<comment type="caution">
    <text evidence="4">The sequence shown here is derived from an EMBL/GenBank/DDBJ whole genome shotgun (WGS) entry which is preliminary data.</text>
</comment>
<dbReference type="PANTHER" id="PTHR31157">
    <property type="entry name" value="SCP DOMAIN-CONTAINING PROTEIN"/>
    <property type="match status" value="1"/>
</dbReference>
<evidence type="ECO:0000256" key="1">
    <source>
        <dbReference type="ARBA" id="ARBA00022729"/>
    </source>
</evidence>
<evidence type="ECO:0000259" key="2">
    <source>
        <dbReference type="Pfam" id="PF00188"/>
    </source>
</evidence>
<sequence length="310" mass="34213">MVIKDRIQTLGWVLTLALALTGCNLESVSDTPEAELTYPEMPLRAREHSSFGIVDHSPVDGERNQSLVRDVMVSFDAPLLMETITDDTVRLWRDDTRVNAAVVYVADTHTIRLLPEQSLQPDQHYRVELTRELMSNTGEPYGGADWSFTTAGQIGQTSQETLDRCVTPERQALLEAVNEARQTARQCGNQTLPPAPPLTYQCALTDIAQSHADAMAEQSLLSHYSSDGTTLPQRADAHGYDWQALGENIARLSSTDADKVVDGWLAETIPCDTLMNPDYSHIGLGLAFDDKGRAYWVQDLAKPASGPRDD</sequence>
<dbReference type="Pfam" id="PF00188">
    <property type="entry name" value="CAP"/>
    <property type="match status" value="1"/>
</dbReference>
<dbReference type="InterPro" id="IPR035940">
    <property type="entry name" value="CAP_sf"/>
</dbReference>
<reference evidence="4" key="2">
    <citation type="submission" date="2020-09" db="EMBL/GenBank/DDBJ databases">
        <authorList>
            <person name="Sun Q."/>
            <person name="Kim S."/>
        </authorList>
    </citation>
    <scope>NUCLEOTIDE SEQUENCE</scope>
    <source>
        <strain evidence="4">KCTC 22169</strain>
    </source>
</reference>
<evidence type="ECO:0008006" key="6">
    <source>
        <dbReference type="Google" id="ProtNLM"/>
    </source>
</evidence>
<keyword evidence="1" id="KW-0732">Signal</keyword>
<evidence type="ECO:0000313" key="5">
    <source>
        <dbReference type="Proteomes" id="UP000626148"/>
    </source>
</evidence>
<accession>A0A918NHE8</accession>
<dbReference type="PROSITE" id="PS51257">
    <property type="entry name" value="PROKAR_LIPOPROTEIN"/>
    <property type="match status" value="1"/>
</dbReference>
<dbReference type="CDD" id="cd05379">
    <property type="entry name" value="CAP_bacterial"/>
    <property type="match status" value="1"/>
</dbReference>
<protein>
    <recommendedName>
        <fullName evidence="6">Cysteine-rich secretory protein family protein</fullName>
    </recommendedName>
</protein>
<dbReference type="EMBL" id="BMXR01000017">
    <property type="protein sequence ID" value="GGX73337.1"/>
    <property type="molecule type" value="Genomic_DNA"/>
</dbReference>
<keyword evidence="5" id="KW-1185">Reference proteome</keyword>
<proteinExistence type="predicted"/>
<dbReference type="InterPro" id="IPR014044">
    <property type="entry name" value="CAP_dom"/>
</dbReference>
<gene>
    <name evidence="4" type="ORF">GCM10007392_45950</name>
</gene>
<reference evidence="4" key="1">
    <citation type="journal article" date="2014" name="Int. J. Syst. Evol. Microbiol.">
        <title>Complete genome sequence of Corynebacterium casei LMG S-19264T (=DSM 44701T), isolated from a smear-ripened cheese.</title>
        <authorList>
            <consortium name="US DOE Joint Genome Institute (JGI-PGF)"/>
            <person name="Walter F."/>
            <person name="Albersmeier A."/>
            <person name="Kalinowski J."/>
            <person name="Ruckert C."/>
        </authorList>
    </citation>
    <scope>NUCLEOTIDE SEQUENCE</scope>
    <source>
        <strain evidence="4">KCTC 22169</strain>
    </source>
</reference>
<dbReference type="InterPro" id="IPR032812">
    <property type="entry name" value="SbsA_Ig"/>
</dbReference>
<dbReference type="SUPFAM" id="SSF55797">
    <property type="entry name" value="PR-1-like"/>
    <property type="match status" value="1"/>
</dbReference>
<feature type="domain" description="SCP" evidence="2">
    <location>
        <begin position="174"/>
        <end position="299"/>
    </location>
</feature>
<dbReference type="Pfam" id="PF13205">
    <property type="entry name" value="Big_5"/>
    <property type="match status" value="1"/>
</dbReference>
<organism evidence="4 5">
    <name type="scientific">Saccharospirillum salsuginis</name>
    <dbReference type="NCBI Taxonomy" id="418750"/>
    <lineage>
        <taxon>Bacteria</taxon>
        <taxon>Pseudomonadati</taxon>
        <taxon>Pseudomonadota</taxon>
        <taxon>Gammaproteobacteria</taxon>
        <taxon>Oceanospirillales</taxon>
        <taxon>Saccharospirillaceae</taxon>
        <taxon>Saccharospirillum</taxon>
    </lineage>
</organism>
<evidence type="ECO:0000313" key="4">
    <source>
        <dbReference type="EMBL" id="GGX73337.1"/>
    </source>
</evidence>
<dbReference type="PANTHER" id="PTHR31157:SF1">
    <property type="entry name" value="SCP DOMAIN-CONTAINING PROTEIN"/>
    <property type="match status" value="1"/>
</dbReference>
<evidence type="ECO:0000259" key="3">
    <source>
        <dbReference type="Pfam" id="PF13205"/>
    </source>
</evidence>
<name>A0A918NHE8_9GAMM</name>
<dbReference type="Gene3D" id="3.40.33.10">
    <property type="entry name" value="CAP"/>
    <property type="match status" value="1"/>
</dbReference>
<dbReference type="Proteomes" id="UP000626148">
    <property type="component" value="Unassembled WGS sequence"/>
</dbReference>
<feature type="domain" description="SbsA Ig-like" evidence="3">
    <location>
        <begin position="53"/>
        <end position="150"/>
    </location>
</feature>